<dbReference type="Pfam" id="PF10249">
    <property type="entry name" value="NDUFB10"/>
    <property type="match status" value="2"/>
</dbReference>
<name>A0A0L7L3D6_OPEBR</name>
<comment type="subcellular location">
    <subcellularLocation>
        <location evidence="1">Mitochondrion inner membrane</location>
        <topology evidence="1">Peripheral membrane protein</topology>
        <orientation evidence="1">Matrix side</orientation>
    </subcellularLocation>
</comment>
<keyword evidence="5" id="KW-0679">Respiratory chain</keyword>
<sequence>MVQDDCPPDNNLFRAFARALYSTVDTPVTWFRETVVEPNQKQYPWYHQKYRRVPTIDQCYDGDVVCDFEANSQFKRDRFYAAETVVEPNQKQYPWYHQKYRRVPTIDQCYDGDVVCDFEANSQFKRDR</sequence>
<evidence type="ECO:0000256" key="4">
    <source>
        <dbReference type="ARBA" id="ARBA00022448"/>
    </source>
</evidence>
<evidence type="ECO:0000256" key="9">
    <source>
        <dbReference type="ARBA" id="ARBA00023136"/>
    </source>
</evidence>
<dbReference type="InterPro" id="IPR039993">
    <property type="entry name" value="NDUFB10"/>
</dbReference>
<evidence type="ECO:0000256" key="6">
    <source>
        <dbReference type="ARBA" id="ARBA00022792"/>
    </source>
</evidence>
<reference evidence="10 11" key="1">
    <citation type="journal article" date="2015" name="Genome Biol. Evol.">
        <title>The genome of winter moth (Operophtera brumata) provides a genomic perspective on sexual dimorphism and phenology.</title>
        <authorList>
            <person name="Derks M.F."/>
            <person name="Smit S."/>
            <person name="Salis L."/>
            <person name="Schijlen E."/>
            <person name="Bossers A."/>
            <person name="Mateman C."/>
            <person name="Pijl A.S."/>
            <person name="de Ridder D."/>
            <person name="Groenen M.A."/>
            <person name="Visser M.E."/>
            <person name="Megens H.J."/>
        </authorList>
    </citation>
    <scope>NUCLEOTIDE SEQUENCE [LARGE SCALE GENOMIC DNA]</scope>
    <source>
        <strain evidence="10">WM2013NL</strain>
        <tissue evidence="10">Head and thorax</tissue>
    </source>
</reference>
<gene>
    <name evidence="10" type="ORF">OBRU01_13067</name>
</gene>
<evidence type="ECO:0000256" key="3">
    <source>
        <dbReference type="ARBA" id="ARBA00014109"/>
    </source>
</evidence>
<evidence type="ECO:0000256" key="1">
    <source>
        <dbReference type="ARBA" id="ARBA00004443"/>
    </source>
</evidence>
<proteinExistence type="inferred from homology"/>
<dbReference type="EMBL" id="JTDY01003295">
    <property type="protein sequence ID" value="KOB69789.1"/>
    <property type="molecule type" value="Genomic_DNA"/>
</dbReference>
<organism evidence="10 11">
    <name type="scientific">Operophtera brumata</name>
    <name type="common">Winter moth</name>
    <name type="synonym">Phalaena brumata</name>
    <dbReference type="NCBI Taxonomy" id="104452"/>
    <lineage>
        <taxon>Eukaryota</taxon>
        <taxon>Metazoa</taxon>
        <taxon>Ecdysozoa</taxon>
        <taxon>Arthropoda</taxon>
        <taxon>Hexapoda</taxon>
        <taxon>Insecta</taxon>
        <taxon>Pterygota</taxon>
        <taxon>Neoptera</taxon>
        <taxon>Endopterygota</taxon>
        <taxon>Lepidoptera</taxon>
        <taxon>Glossata</taxon>
        <taxon>Ditrysia</taxon>
        <taxon>Geometroidea</taxon>
        <taxon>Geometridae</taxon>
        <taxon>Larentiinae</taxon>
        <taxon>Operophtera</taxon>
    </lineage>
</organism>
<evidence type="ECO:0000313" key="10">
    <source>
        <dbReference type="EMBL" id="KOB69789.1"/>
    </source>
</evidence>
<dbReference type="AlphaFoldDB" id="A0A0L7L3D6"/>
<keyword evidence="4" id="KW-0813">Transport</keyword>
<keyword evidence="6" id="KW-0999">Mitochondrion inner membrane</keyword>
<keyword evidence="7" id="KW-0249">Electron transport</keyword>
<keyword evidence="9" id="KW-0472">Membrane</keyword>
<dbReference type="PANTHER" id="PTHR13094">
    <property type="entry name" value="NADH-UBIQUINONE OXIDOREDUCTASE PDSW SUBUNIT"/>
    <property type="match status" value="1"/>
</dbReference>
<evidence type="ECO:0000256" key="7">
    <source>
        <dbReference type="ARBA" id="ARBA00022982"/>
    </source>
</evidence>
<keyword evidence="11" id="KW-1185">Reference proteome</keyword>
<protein>
    <recommendedName>
        <fullName evidence="3">NADH dehydrogenase [ubiquinone] 1 beta subcomplex subunit 10</fullName>
    </recommendedName>
</protein>
<dbReference type="PANTHER" id="PTHR13094:SF1">
    <property type="entry name" value="NADH DEHYDROGENASE [UBIQUINONE] 1 BETA SUBCOMPLEX SUBUNIT 10"/>
    <property type="match status" value="1"/>
</dbReference>
<evidence type="ECO:0000256" key="2">
    <source>
        <dbReference type="ARBA" id="ARBA00008317"/>
    </source>
</evidence>
<evidence type="ECO:0000256" key="8">
    <source>
        <dbReference type="ARBA" id="ARBA00023128"/>
    </source>
</evidence>
<evidence type="ECO:0000256" key="5">
    <source>
        <dbReference type="ARBA" id="ARBA00022660"/>
    </source>
</evidence>
<comment type="similarity">
    <text evidence="2">Belongs to the complex I NDUFB10 subunit family.</text>
</comment>
<dbReference type="InterPro" id="IPR019377">
    <property type="entry name" value="NADH_UbQ_OxRdtase_su10"/>
</dbReference>
<accession>A0A0L7L3D6</accession>
<comment type="caution">
    <text evidence="10">The sequence shown here is derived from an EMBL/GenBank/DDBJ whole genome shotgun (WGS) entry which is preliminary data.</text>
</comment>
<evidence type="ECO:0000313" key="11">
    <source>
        <dbReference type="Proteomes" id="UP000037510"/>
    </source>
</evidence>
<dbReference type="GO" id="GO:0045271">
    <property type="term" value="C:respiratory chain complex I"/>
    <property type="evidence" value="ECO:0007669"/>
    <property type="project" value="UniProtKB-ARBA"/>
</dbReference>
<keyword evidence="8" id="KW-0496">Mitochondrion</keyword>
<dbReference type="GO" id="GO:0005743">
    <property type="term" value="C:mitochondrial inner membrane"/>
    <property type="evidence" value="ECO:0007669"/>
    <property type="project" value="UniProtKB-SubCell"/>
</dbReference>
<dbReference type="STRING" id="104452.A0A0L7L3D6"/>
<dbReference type="Proteomes" id="UP000037510">
    <property type="component" value="Unassembled WGS sequence"/>
</dbReference>